<keyword evidence="3" id="KW-0597">Phosphoprotein</keyword>
<dbReference type="InterPro" id="IPR003594">
    <property type="entry name" value="HATPase_dom"/>
</dbReference>
<keyword evidence="5" id="KW-0547">Nucleotide-binding</keyword>
<evidence type="ECO:0000256" key="4">
    <source>
        <dbReference type="ARBA" id="ARBA00022679"/>
    </source>
</evidence>
<accession>A0A3R9K8L9</accession>
<dbReference type="PANTHER" id="PTHR43065">
    <property type="entry name" value="SENSOR HISTIDINE KINASE"/>
    <property type="match status" value="1"/>
</dbReference>
<feature type="domain" description="Histidine kinase" evidence="9">
    <location>
        <begin position="497"/>
        <end position="716"/>
    </location>
</feature>
<evidence type="ECO:0000256" key="2">
    <source>
        <dbReference type="ARBA" id="ARBA00012438"/>
    </source>
</evidence>
<comment type="catalytic activity">
    <reaction evidence="1">
        <text>ATP + protein L-histidine = ADP + protein N-phospho-L-histidine.</text>
        <dbReference type="EC" id="2.7.13.3"/>
    </reaction>
</comment>
<dbReference type="SMART" id="SM00387">
    <property type="entry name" value="HATPase_c"/>
    <property type="match status" value="1"/>
</dbReference>
<evidence type="ECO:0000256" key="6">
    <source>
        <dbReference type="ARBA" id="ARBA00022777"/>
    </source>
</evidence>
<dbReference type="InterPro" id="IPR036890">
    <property type="entry name" value="HATPase_C_sf"/>
</dbReference>
<dbReference type="PROSITE" id="PS50109">
    <property type="entry name" value="HIS_KIN"/>
    <property type="match status" value="1"/>
</dbReference>
<dbReference type="GO" id="GO:0004673">
    <property type="term" value="F:protein histidine kinase activity"/>
    <property type="evidence" value="ECO:0007669"/>
    <property type="project" value="UniProtKB-EC"/>
</dbReference>
<dbReference type="InterPro" id="IPR004358">
    <property type="entry name" value="Sig_transdc_His_kin-like_C"/>
</dbReference>
<evidence type="ECO:0000256" key="3">
    <source>
        <dbReference type="ARBA" id="ARBA00022553"/>
    </source>
</evidence>
<dbReference type="RefSeq" id="WP_125416526.1">
    <property type="nucleotide sequence ID" value="NZ_RJPH01000010.1"/>
</dbReference>
<dbReference type="Proteomes" id="UP000278274">
    <property type="component" value="Unassembled WGS sequence"/>
</dbReference>
<gene>
    <name evidence="10" type="primary">saeS_2</name>
    <name evidence="10" type="ORF">D8805_07205</name>
</gene>
<keyword evidence="4 10" id="KW-0808">Transferase</keyword>
<dbReference type="GO" id="GO:0005524">
    <property type="term" value="F:ATP binding"/>
    <property type="evidence" value="ECO:0007669"/>
    <property type="project" value="UniProtKB-KW"/>
</dbReference>
<proteinExistence type="predicted"/>
<evidence type="ECO:0000256" key="7">
    <source>
        <dbReference type="ARBA" id="ARBA00022840"/>
    </source>
</evidence>
<dbReference type="PRINTS" id="PR00344">
    <property type="entry name" value="BCTRLSENSOR"/>
</dbReference>
<dbReference type="Gene3D" id="3.30.565.10">
    <property type="entry name" value="Histidine kinase-like ATPase, C-terminal domain"/>
    <property type="match status" value="2"/>
</dbReference>
<evidence type="ECO:0000313" key="10">
    <source>
        <dbReference type="EMBL" id="RSJ67260.1"/>
    </source>
</evidence>
<keyword evidence="8" id="KW-0902">Two-component regulatory system</keyword>
<comment type="caution">
    <text evidence="10">The sequence shown here is derived from an EMBL/GenBank/DDBJ whole genome shotgun (WGS) entry which is preliminary data.</text>
</comment>
<dbReference type="InterPro" id="IPR005467">
    <property type="entry name" value="His_kinase_dom"/>
</dbReference>
<dbReference type="AlphaFoldDB" id="A0A3R9K8L9"/>
<sequence>MMQTITGKIRPSSRHLFTIGEDLIQDKFAAIMELVKNSYDADATEVTVNINRKVDDSITVTVEDNGIGMSLEDIQTKWLVPSTANKLNNRISRNGRIMQGRKGIGRYAANILGDDLLLSTITSQGESTEVYVDWSEFDKYDYLDEIDIVIETSESSKRSGTILVTSHKLDKNTEGEEDEKDWSREDIEKLIFELKKLIPPYQVINEDDSFNIFIKTQNFDEDIELVVSPFPFLEIYDYRIHGEVKETGEAILYYENQRKSSEIETIIESLSPTKCGIIKLDIRVYDRDKTAIDSLIGRGLKDEKTGKYLTNLQTRQLLNDFNGIGVYRNGFRIRPLGDPENDWLELNKRRVQNPSFRIGSNQTIGYVQIESEEISGLHEQSARDGLKKTNSYYGLISTTQEVLSLLEQRRFIYRRKTESFSKQSSVNNKLNLLSDYTLLSKNLNKVLQDFGLENSSIEKVNQLILKEEDKKQKLADELSNAIAVYQGQATLGKIIDVVMHEGRRPLHYFENQIPNLNDTIDKFLLQRDDTLRERLKKISDGVSRNSYALSELFNKLNPLATRKRNKAKVFSLTETIQDTLKIFENELKKQNIVVQISPNNNIDFYGWSQDITTIFANLIDNSLYWMKDCKDSKIINISIVENEAEIVIDYTDTGIGIPRELIQHDLIFDPEFTTKNEGSGLGLAISGEAAERNKFKLSALEHQGGAHFRLSYSKEDI</sequence>
<dbReference type="PANTHER" id="PTHR43065:SF10">
    <property type="entry name" value="PEROXIDE STRESS-ACTIVATED HISTIDINE KINASE MAK3"/>
    <property type="match status" value="1"/>
</dbReference>
<dbReference type="Pfam" id="PF13589">
    <property type="entry name" value="HATPase_c_3"/>
    <property type="match status" value="1"/>
</dbReference>
<evidence type="ECO:0000313" key="11">
    <source>
        <dbReference type="Proteomes" id="UP000278274"/>
    </source>
</evidence>
<organism evidence="10 11">
    <name type="scientific">Streptococcus oralis subsp. dentisani</name>
    <dbReference type="NCBI Taxonomy" id="1458253"/>
    <lineage>
        <taxon>Bacteria</taxon>
        <taxon>Bacillati</taxon>
        <taxon>Bacillota</taxon>
        <taxon>Bacilli</taxon>
        <taxon>Lactobacillales</taxon>
        <taxon>Streptococcaceae</taxon>
        <taxon>Streptococcus</taxon>
    </lineage>
</organism>
<protein>
    <recommendedName>
        <fullName evidence="2">histidine kinase</fullName>
        <ecNumber evidence="2">2.7.13.3</ecNumber>
    </recommendedName>
</protein>
<dbReference type="Pfam" id="PF02518">
    <property type="entry name" value="HATPase_c"/>
    <property type="match status" value="1"/>
</dbReference>
<keyword evidence="6 10" id="KW-0418">Kinase</keyword>
<reference evidence="10 11" key="1">
    <citation type="submission" date="2018-11" db="EMBL/GenBank/DDBJ databases">
        <title>Species Designations Belie Phenotypic and Genotypic Heterogeneity in Oral Streptococci.</title>
        <authorList>
            <person name="Velsko I."/>
        </authorList>
    </citation>
    <scope>NUCLEOTIDE SEQUENCE [LARGE SCALE GENOMIC DNA]</scope>
    <source>
        <strain evidence="10 11">BCA2</strain>
    </source>
</reference>
<name>A0A3R9K8L9_STROR</name>
<dbReference type="SUPFAM" id="SSF55874">
    <property type="entry name" value="ATPase domain of HSP90 chaperone/DNA topoisomerase II/histidine kinase"/>
    <property type="match status" value="2"/>
</dbReference>
<evidence type="ECO:0000256" key="5">
    <source>
        <dbReference type="ARBA" id="ARBA00022741"/>
    </source>
</evidence>
<evidence type="ECO:0000259" key="9">
    <source>
        <dbReference type="PROSITE" id="PS50109"/>
    </source>
</evidence>
<keyword evidence="7" id="KW-0067">ATP-binding</keyword>
<dbReference type="EMBL" id="RJPH01000010">
    <property type="protein sequence ID" value="RSJ67260.1"/>
    <property type="molecule type" value="Genomic_DNA"/>
</dbReference>
<dbReference type="EC" id="2.7.13.3" evidence="2"/>
<evidence type="ECO:0000256" key="1">
    <source>
        <dbReference type="ARBA" id="ARBA00000085"/>
    </source>
</evidence>
<dbReference type="GO" id="GO:0000160">
    <property type="term" value="P:phosphorelay signal transduction system"/>
    <property type="evidence" value="ECO:0007669"/>
    <property type="project" value="UniProtKB-KW"/>
</dbReference>
<evidence type="ECO:0000256" key="8">
    <source>
        <dbReference type="ARBA" id="ARBA00023012"/>
    </source>
</evidence>